<evidence type="ECO:0000256" key="4">
    <source>
        <dbReference type="ARBA" id="ARBA00022272"/>
    </source>
</evidence>
<evidence type="ECO:0000256" key="9">
    <source>
        <dbReference type="HAMAP-Rule" id="MF_00135"/>
    </source>
</evidence>
<dbReference type="RefSeq" id="WP_189490913.1">
    <property type="nucleotide sequence ID" value="NZ_BMZG01000002.1"/>
</dbReference>
<comment type="caution">
    <text evidence="11">The sequence shown here is derived from an EMBL/GenBank/DDBJ whole genome shotgun (WGS) entry which is preliminary data.</text>
</comment>
<evidence type="ECO:0000256" key="7">
    <source>
        <dbReference type="ARBA" id="ARBA00023141"/>
    </source>
</evidence>
<dbReference type="SUPFAM" id="SSF51366">
    <property type="entry name" value="Ribulose-phoshate binding barrel"/>
    <property type="match status" value="1"/>
</dbReference>
<keyword evidence="12" id="KW-1185">Reference proteome</keyword>
<gene>
    <name evidence="9 11" type="primary">trpF</name>
    <name evidence="11" type="ORF">GCM10009007_04410</name>
</gene>
<dbReference type="NCBIfam" id="NF002299">
    <property type="entry name" value="PRK01222.1-6"/>
    <property type="match status" value="1"/>
</dbReference>
<dbReference type="Pfam" id="PF00697">
    <property type="entry name" value="PRAI"/>
    <property type="match status" value="1"/>
</dbReference>
<dbReference type="CDD" id="cd00405">
    <property type="entry name" value="PRAI"/>
    <property type="match status" value="1"/>
</dbReference>
<comment type="pathway">
    <text evidence="2 9">Amino-acid biosynthesis; L-tryptophan biosynthesis; L-tryptophan from chorismate: step 3/5.</text>
</comment>
<sequence length="216" mass="23742">MRTRIKFCGFTREADIDVAVRLGVDALGFVFYEKSPRYVTPLKTASLIERVPAFVSTVGLFVNATVPQMTRILGQAPVSMIQLHGDETWNFALNVKKIMHRPVIKAVRVNKQTDWGEVAHYADQLAGVLLDTDAVGYGGSGHVFDWDVIPSELHHKIILSGGLNVNNVADAIQKMQPYALDVSSGIEAGTKGIKDETLMRAFAQAIRDADAHEHSQ</sequence>
<dbReference type="Gene3D" id="3.20.20.70">
    <property type="entry name" value="Aldolase class I"/>
    <property type="match status" value="1"/>
</dbReference>
<dbReference type="PANTHER" id="PTHR42894">
    <property type="entry name" value="N-(5'-PHOSPHORIBOSYL)ANTHRANILATE ISOMERASE"/>
    <property type="match status" value="1"/>
</dbReference>
<keyword evidence="7 9" id="KW-0057">Aromatic amino acid biosynthesis</keyword>
<dbReference type="GO" id="GO:0000162">
    <property type="term" value="P:L-tryptophan biosynthetic process"/>
    <property type="evidence" value="ECO:0007669"/>
    <property type="project" value="UniProtKB-UniRule"/>
</dbReference>
<dbReference type="InterPro" id="IPR013785">
    <property type="entry name" value="Aldolase_TIM"/>
</dbReference>
<evidence type="ECO:0000256" key="3">
    <source>
        <dbReference type="ARBA" id="ARBA00012572"/>
    </source>
</evidence>
<evidence type="ECO:0000313" key="11">
    <source>
        <dbReference type="EMBL" id="GHA66978.1"/>
    </source>
</evidence>
<keyword evidence="8 9" id="KW-0413">Isomerase</keyword>
<evidence type="ECO:0000256" key="8">
    <source>
        <dbReference type="ARBA" id="ARBA00023235"/>
    </source>
</evidence>
<dbReference type="EC" id="5.3.1.24" evidence="3 9"/>
<dbReference type="InterPro" id="IPR044643">
    <property type="entry name" value="TrpF_fam"/>
</dbReference>
<feature type="domain" description="N-(5'phosphoribosyl) anthranilate isomerase (PRAI)" evidence="10">
    <location>
        <begin position="6"/>
        <end position="204"/>
    </location>
</feature>
<dbReference type="AlphaFoldDB" id="A0A8J3CJY0"/>
<evidence type="ECO:0000256" key="1">
    <source>
        <dbReference type="ARBA" id="ARBA00001164"/>
    </source>
</evidence>
<evidence type="ECO:0000256" key="6">
    <source>
        <dbReference type="ARBA" id="ARBA00022822"/>
    </source>
</evidence>
<dbReference type="HAMAP" id="MF_00135">
    <property type="entry name" value="PRAI"/>
    <property type="match status" value="1"/>
</dbReference>
<reference evidence="11" key="1">
    <citation type="journal article" date="2014" name="Int. J. Syst. Evol. Microbiol.">
        <title>Complete genome sequence of Corynebacterium casei LMG S-19264T (=DSM 44701T), isolated from a smear-ripened cheese.</title>
        <authorList>
            <consortium name="US DOE Joint Genome Institute (JGI-PGF)"/>
            <person name="Walter F."/>
            <person name="Albersmeier A."/>
            <person name="Kalinowski J."/>
            <person name="Ruckert C."/>
        </authorList>
    </citation>
    <scope>NUCLEOTIDE SEQUENCE</scope>
    <source>
        <strain evidence="11">KCTC 32501</strain>
    </source>
</reference>
<dbReference type="GO" id="GO:0004640">
    <property type="term" value="F:phosphoribosylanthranilate isomerase activity"/>
    <property type="evidence" value="ECO:0007669"/>
    <property type="project" value="UniProtKB-UniRule"/>
</dbReference>
<dbReference type="NCBIfam" id="NF002298">
    <property type="entry name" value="PRK01222.1-4"/>
    <property type="match status" value="1"/>
</dbReference>
<dbReference type="Proteomes" id="UP000614287">
    <property type="component" value="Unassembled WGS sequence"/>
</dbReference>
<dbReference type="UniPathway" id="UPA00035">
    <property type="reaction ID" value="UER00042"/>
</dbReference>
<evidence type="ECO:0000256" key="2">
    <source>
        <dbReference type="ARBA" id="ARBA00004664"/>
    </source>
</evidence>
<dbReference type="InterPro" id="IPR011060">
    <property type="entry name" value="RibuloseP-bd_barrel"/>
</dbReference>
<reference evidence="11" key="2">
    <citation type="submission" date="2020-09" db="EMBL/GenBank/DDBJ databases">
        <authorList>
            <person name="Sun Q."/>
            <person name="Kim S."/>
        </authorList>
    </citation>
    <scope>NUCLEOTIDE SEQUENCE</scope>
    <source>
        <strain evidence="11">KCTC 32501</strain>
    </source>
</reference>
<evidence type="ECO:0000313" key="12">
    <source>
        <dbReference type="Proteomes" id="UP000614287"/>
    </source>
</evidence>
<dbReference type="PANTHER" id="PTHR42894:SF1">
    <property type="entry name" value="N-(5'-PHOSPHORIBOSYL)ANTHRANILATE ISOMERASE"/>
    <property type="match status" value="1"/>
</dbReference>
<name>A0A8J3CJY0_9BURK</name>
<dbReference type="EMBL" id="BMZG01000002">
    <property type="protein sequence ID" value="GHA66978.1"/>
    <property type="molecule type" value="Genomic_DNA"/>
</dbReference>
<accession>A0A8J3CJY0</accession>
<comment type="similarity">
    <text evidence="9">Belongs to the TrpF family.</text>
</comment>
<dbReference type="InterPro" id="IPR001240">
    <property type="entry name" value="PRAI_dom"/>
</dbReference>
<organism evidence="11 12">
    <name type="scientific">Formosimonas limnophila</name>
    <dbReference type="NCBI Taxonomy" id="1384487"/>
    <lineage>
        <taxon>Bacteria</taxon>
        <taxon>Pseudomonadati</taxon>
        <taxon>Pseudomonadota</taxon>
        <taxon>Betaproteobacteria</taxon>
        <taxon>Burkholderiales</taxon>
        <taxon>Burkholderiaceae</taxon>
        <taxon>Formosimonas</taxon>
    </lineage>
</organism>
<protein>
    <recommendedName>
        <fullName evidence="4 9">N-(5'-phosphoribosyl)anthranilate isomerase</fullName>
        <shortName evidence="9">PRAI</shortName>
        <ecNumber evidence="3 9">5.3.1.24</ecNumber>
    </recommendedName>
</protein>
<keyword evidence="6 9" id="KW-0822">Tryptophan biosynthesis</keyword>
<proteinExistence type="inferred from homology"/>
<comment type="catalytic activity">
    <reaction evidence="1 9">
        <text>N-(5-phospho-beta-D-ribosyl)anthranilate = 1-(2-carboxyphenylamino)-1-deoxy-D-ribulose 5-phosphate</text>
        <dbReference type="Rhea" id="RHEA:21540"/>
        <dbReference type="ChEBI" id="CHEBI:18277"/>
        <dbReference type="ChEBI" id="CHEBI:58613"/>
        <dbReference type="EC" id="5.3.1.24"/>
    </reaction>
</comment>
<keyword evidence="5 9" id="KW-0028">Amino-acid biosynthesis</keyword>
<evidence type="ECO:0000259" key="10">
    <source>
        <dbReference type="Pfam" id="PF00697"/>
    </source>
</evidence>
<evidence type="ECO:0000256" key="5">
    <source>
        <dbReference type="ARBA" id="ARBA00022605"/>
    </source>
</evidence>